<evidence type="ECO:0000259" key="1">
    <source>
        <dbReference type="Pfam" id="PF17962"/>
    </source>
</evidence>
<dbReference type="Proteomes" id="UP000307092">
    <property type="component" value="Unassembled WGS sequence"/>
</dbReference>
<dbReference type="InterPro" id="IPR041462">
    <property type="entry name" value="Bact_A2M_MG6"/>
</dbReference>
<reference evidence="2 3" key="1">
    <citation type="submission" date="2019-04" db="EMBL/GenBank/DDBJ databases">
        <title>The CDC panel for molecular diagnostics of ciprofloxacin resistance and its use for research and clinical development.</title>
        <authorList>
            <person name="Liu H."/>
            <person name="Tang K."/>
            <person name="Pham C."/>
            <person name="Schmerer M."/>
        </authorList>
    </citation>
    <scope>NUCLEOTIDE SEQUENCE [LARGE SCALE GENOMIC DNA]</scope>
    <source>
        <strain evidence="2 3">LRRBGS_0742</strain>
    </source>
</reference>
<sequence length="146" mass="16313">KPLFGDKSVAEGDKAEFDVVFVAPDGKQLPRNGLRYELLKLESRYQWYRQNSSWQYEPVKSTRRVADGDANLAADKPLRLTFQPQPGRHRLDVKSTDADGPVTSVQFDVGWYSDGSADTPDLLETSIDKPEYASGDTMTVSVNART</sequence>
<dbReference type="AlphaFoldDB" id="A0AAX2TNZ3"/>
<dbReference type="InterPro" id="IPR051802">
    <property type="entry name" value="YfhM-like"/>
</dbReference>
<feature type="non-terminal residue" evidence="2">
    <location>
        <position position="146"/>
    </location>
</feature>
<organism evidence="2 3">
    <name type="scientific">Neisseria gonorrhoeae</name>
    <dbReference type="NCBI Taxonomy" id="485"/>
    <lineage>
        <taxon>Bacteria</taxon>
        <taxon>Pseudomonadati</taxon>
        <taxon>Pseudomonadota</taxon>
        <taxon>Betaproteobacteria</taxon>
        <taxon>Neisseriales</taxon>
        <taxon>Neisseriaceae</taxon>
        <taxon>Neisseria</taxon>
    </lineage>
</organism>
<comment type="caution">
    <text evidence="2">The sequence shown here is derived from an EMBL/GenBank/DDBJ whole genome shotgun (WGS) entry which is preliminary data.</text>
</comment>
<dbReference type="GO" id="GO:0004866">
    <property type="term" value="F:endopeptidase inhibitor activity"/>
    <property type="evidence" value="ECO:0007669"/>
    <property type="project" value="TreeGrafter"/>
</dbReference>
<dbReference type="Pfam" id="PF17962">
    <property type="entry name" value="bMG6"/>
    <property type="match status" value="1"/>
</dbReference>
<protein>
    <recommendedName>
        <fullName evidence="1">Bacterial Alpha-2-macroglobulin MG6 domain-containing protein</fullName>
    </recommendedName>
</protein>
<name>A0AAX2TNZ3_NEIGO</name>
<dbReference type="EMBL" id="SUQX01000224">
    <property type="protein sequence ID" value="TJX01061.1"/>
    <property type="molecule type" value="Genomic_DNA"/>
</dbReference>
<evidence type="ECO:0000313" key="3">
    <source>
        <dbReference type="Proteomes" id="UP000307092"/>
    </source>
</evidence>
<feature type="domain" description="Bacterial Alpha-2-macroglobulin MG6" evidence="1">
    <location>
        <begin position="1"/>
        <end position="111"/>
    </location>
</feature>
<gene>
    <name evidence="2" type="ORF">E8M63_13750</name>
</gene>
<dbReference type="RefSeq" id="WP_146710748.1">
    <property type="nucleotide sequence ID" value="NZ_SUQX01000224.1"/>
</dbReference>
<accession>A0AAX2TNZ3</accession>
<feature type="non-terminal residue" evidence="2">
    <location>
        <position position="1"/>
    </location>
</feature>
<evidence type="ECO:0000313" key="2">
    <source>
        <dbReference type="EMBL" id="TJX01061.1"/>
    </source>
</evidence>
<dbReference type="PANTHER" id="PTHR40094:SF1">
    <property type="entry name" value="UBIQUITIN DOMAIN-CONTAINING PROTEIN"/>
    <property type="match status" value="1"/>
</dbReference>
<dbReference type="PANTHER" id="PTHR40094">
    <property type="entry name" value="ALPHA-2-MACROGLOBULIN HOMOLOG"/>
    <property type="match status" value="1"/>
</dbReference>
<proteinExistence type="predicted"/>